<keyword evidence="8" id="KW-0391">Immunity</keyword>
<keyword evidence="12" id="KW-1185">Reference proteome</keyword>
<evidence type="ECO:0000256" key="8">
    <source>
        <dbReference type="ARBA" id="ARBA00043266"/>
    </source>
</evidence>
<keyword evidence="5" id="KW-1015">Disulfide bond</keyword>
<protein>
    <submittedName>
        <fullName evidence="11">T cell receptor alpha variable 34</fullName>
    </submittedName>
</protein>
<dbReference type="Proteomes" id="UP000472268">
    <property type="component" value="Chromosome 9"/>
</dbReference>
<feature type="signal peptide" evidence="9">
    <location>
        <begin position="1"/>
        <end position="25"/>
    </location>
</feature>
<dbReference type="InterPro" id="IPR013783">
    <property type="entry name" value="Ig-like_fold"/>
</dbReference>
<reference evidence="11" key="2">
    <citation type="submission" date="2025-08" db="UniProtKB">
        <authorList>
            <consortium name="Ensembl"/>
        </authorList>
    </citation>
    <scope>IDENTIFICATION</scope>
</reference>
<evidence type="ECO:0000256" key="5">
    <source>
        <dbReference type="ARBA" id="ARBA00023157"/>
    </source>
</evidence>
<keyword evidence="6" id="KW-0325">Glycoprotein</keyword>
<evidence type="ECO:0000259" key="10">
    <source>
        <dbReference type="PROSITE" id="PS50835"/>
    </source>
</evidence>
<keyword evidence="4" id="KW-0472">Membrane</keyword>
<comment type="subunit">
    <text evidence="7">Alpha-beta TR is a heterodimer composed of an alpha and beta chain; disulfide-linked. The alpha-beta TR is associated with the transmembrane signaling CD3 coreceptor proteins to form the TR-CD3 (TcR or TCR). The assembly of alpha-beta TR heterodimers with CD3 occurs in the endoplasmic reticulum where a single alpha-beta TR heterodimer associates with one CD3D-CD3E heterodimer, one CD3G-CD3E heterodimer and one CD247 homodimer forming a stable octameric structure. CD3D-CD3E and CD3G-CD3E heterodimers preferentially associate with TR alpha and TR beta chains, respectively. The association of the CD247 homodimer is the last step of TcR assembly in the endoplasmic reticulum and is required for transport to the cell surface.</text>
</comment>
<dbReference type="Gene3D" id="2.60.40.10">
    <property type="entry name" value="Immunoglobulins"/>
    <property type="match status" value="1"/>
</dbReference>
<keyword evidence="2" id="KW-1003">Cell membrane</keyword>
<proteinExistence type="predicted"/>
<dbReference type="OMA" id="NLTINCR"/>
<dbReference type="InterPro" id="IPR013106">
    <property type="entry name" value="Ig_V-set"/>
</dbReference>
<dbReference type="Ensembl" id="ENSSSUT00005009708.1">
    <property type="protein sequence ID" value="ENSSSUP00005008426.1"/>
    <property type="gene ID" value="ENSSSUG00005005483.1"/>
</dbReference>
<evidence type="ECO:0000256" key="3">
    <source>
        <dbReference type="ARBA" id="ARBA00022729"/>
    </source>
</evidence>
<dbReference type="GO" id="GO:0042101">
    <property type="term" value="C:T cell receptor complex"/>
    <property type="evidence" value="ECO:0007669"/>
    <property type="project" value="UniProtKB-KW"/>
</dbReference>
<feature type="chain" id="PRO_5025501865" evidence="9">
    <location>
        <begin position="26"/>
        <end position="118"/>
    </location>
</feature>
<evidence type="ECO:0000256" key="9">
    <source>
        <dbReference type="SAM" id="SignalP"/>
    </source>
</evidence>
<keyword evidence="8" id="KW-1064">Adaptive immunity</keyword>
<evidence type="ECO:0000313" key="11">
    <source>
        <dbReference type="Ensembl" id="ENSSSUP00005008426.1"/>
    </source>
</evidence>
<evidence type="ECO:0000256" key="2">
    <source>
        <dbReference type="ARBA" id="ARBA00022475"/>
    </source>
</evidence>
<dbReference type="InterPro" id="IPR007110">
    <property type="entry name" value="Ig-like_dom"/>
</dbReference>
<organism evidence="11 12">
    <name type="scientific">Suricata suricatta</name>
    <name type="common">Meerkat</name>
    <dbReference type="NCBI Taxonomy" id="37032"/>
    <lineage>
        <taxon>Eukaryota</taxon>
        <taxon>Metazoa</taxon>
        <taxon>Chordata</taxon>
        <taxon>Craniata</taxon>
        <taxon>Vertebrata</taxon>
        <taxon>Euteleostomi</taxon>
        <taxon>Mammalia</taxon>
        <taxon>Eutheria</taxon>
        <taxon>Laurasiatheria</taxon>
        <taxon>Carnivora</taxon>
        <taxon>Feliformia</taxon>
        <taxon>Herpestidae</taxon>
        <taxon>Suricata</taxon>
    </lineage>
</organism>
<keyword evidence="8" id="KW-1279">T cell receptor</keyword>
<evidence type="ECO:0000256" key="1">
    <source>
        <dbReference type="ARBA" id="ARBA00004236"/>
    </source>
</evidence>
<feature type="domain" description="Ig-like" evidence="10">
    <location>
        <begin position="26"/>
        <end position="118"/>
    </location>
</feature>
<evidence type="ECO:0000256" key="7">
    <source>
        <dbReference type="ARBA" id="ARBA00038651"/>
    </source>
</evidence>
<evidence type="ECO:0000256" key="4">
    <source>
        <dbReference type="ARBA" id="ARBA00023136"/>
    </source>
</evidence>
<keyword evidence="3 9" id="KW-0732">Signal</keyword>
<name>A0A673THE7_SURSU</name>
<dbReference type="PROSITE" id="PS50835">
    <property type="entry name" value="IG_LIKE"/>
    <property type="match status" value="1"/>
</dbReference>
<reference evidence="11" key="3">
    <citation type="submission" date="2025-09" db="UniProtKB">
        <authorList>
            <consortium name="Ensembl"/>
        </authorList>
    </citation>
    <scope>IDENTIFICATION</scope>
</reference>
<dbReference type="SMART" id="SM00406">
    <property type="entry name" value="IGv"/>
    <property type="match status" value="1"/>
</dbReference>
<comment type="subcellular location">
    <subcellularLocation>
        <location evidence="1">Cell membrane</location>
    </subcellularLocation>
</comment>
<accession>A0A673THE7</accession>
<dbReference type="PANTHER" id="PTHR19339:SF12">
    <property type="entry name" value="IG-LIKE DOMAIN-CONTAINING PROTEIN"/>
    <property type="match status" value="1"/>
</dbReference>
<sequence>MSQRMETLLRVLLGILELQVAWVSSQKLEQSPLSLTIQEGEDFTVNCSSSKTLYALHWYRQKNGEGLSFLMVLQKKGEEKSHEKITAKMDEKMQQSSLHITASQPSHSGTYLCAAGAL</sequence>
<dbReference type="InterPro" id="IPR036179">
    <property type="entry name" value="Ig-like_dom_sf"/>
</dbReference>
<dbReference type="InterPro" id="IPR051896">
    <property type="entry name" value="TCR_alpha_variable"/>
</dbReference>
<evidence type="ECO:0000313" key="12">
    <source>
        <dbReference type="Proteomes" id="UP000472268"/>
    </source>
</evidence>
<dbReference type="PANTHER" id="PTHR19339">
    <property type="entry name" value="T CELL RECEPTOR ALPHA VARIABLE 39"/>
    <property type="match status" value="1"/>
</dbReference>
<reference evidence="11 12" key="1">
    <citation type="submission" date="2019-05" db="EMBL/GenBank/DDBJ databases">
        <title>A Chromosome-scale Meerkat (S. suricatta) Genome Assembly.</title>
        <authorList>
            <person name="Dudchenko O."/>
            <person name="Lieberman Aiden E."/>
            <person name="Tung J."/>
            <person name="Barreiro L.B."/>
            <person name="Clutton-Brock T.H."/>
        </authorList>
    </citation>
    <scope>NUCLEOTIDE SEQUENCE [LARGE SCALE GENOMIC DNA]</scope>
</reference>
<dbReference type="SUPFAM" id="SSF48726">
    <property type="entry name" value="Immunoglobulin"/>
    <property type="match status" value="1"/>
</dbReference>
<evidence type="ECO:0000256" key="6">
    <source>
        <dbReference type="ARBA" id="ARBA00023180"/>
    </source>
</evidence>
<dbReference type="Pfam" id="PF07686">
    <property type="entry name" value="V-set"/>
    <property type="match status" value="1"/>
</dbReference>
<dbReference type="AlphaFoldDB" id="A0A673THE7"/>